<reference evidence="3 4" key="1">
    <citation type="submission" date="2015-04" db="EMBL/GenBank/DDBJ databases">
        <authorList>
            <person name="Syromyatnikov M.Y."/>
            <person name="Popov V.N."/>
        </authorList>
    </citation>
    <scope>NUCLEOTIDE SEQUENCE [LARGE SCALE GENOMIC DNA]</scope>
</reference>
<keyword evidence="1" id="KW-0812">Transmembrane</keyword>
<feature type="signal peptide" evidence="2">
    <location>
        <begin position="1"/>
        <end position="18"/>
    </location>
</feature>
<keyword evidence="1" id="KW-0472">Membrane</keyword>
<evidence type="ECO:0000256" key="2">
    <source>
        <dbReference type="SAM" id="SignalP"/>
    </source>
</evidence>
<protein>
    <submittedName>
        <fullName evidence="3">CLUMA_CG010814, isoform A</fullName>
    </submittedName>
</protein>
<feature type="chain" id="PRO_5012046068" evidence="2">
    <location>
        <begin position="19"/>
        <end position="228"/>
    </location>
</feature>
<evidence type="ECO:0000313" key="3">
    <source>
        <dbReference type="EMBL" id="CRK97425.1"/>
    </source>
</evidence>
<name>A0A1J1IG52_9DIPT</name>
<sequence>MRFLLIFSLIFQIQLILGDLGNQPENKQTCPSWFEKRNLKHQWDVSKFSGLWNGVEMFSHNQHNSLNDTCMRLNVMEISNDGFSESMTRFRLQFSYETYTAIYYASIDPMNPTYWKGDEIAAKVVHSKDDTLALIICEIQTSYLYTIFLQKNYEDEIFSTTKNAALIDRILEFRQLRVYSTANLHTNCSMEDESERIVNYVEASAATNAISLIFLLTFEICFFKFFLF</sequence>
<evidence type="ECO:0000256" key="1">
    <source>
        <dbReference type="SAM" id="Phobius"/>
    </source>
</evidence>
<organism evidence="3 4">
    <name type="scientific">Clunio marinus</name>
    <dbReference type="NCBI Taxonomy" id="568069"/>
    <lineage>
        <taxon>Eukaryota</taxon>
        <taxon>Metazoa</taxon>
        <taxon>Ecdysozoa</taxon>
        <taxon>Arthropoda</taxon>
        <taxon>Hexapoda</taxon>
        <taxon>Insecta</taxon>
        <taxon>Pterygota</taxon>
        <taxon>Neoptera</taxon>
        <taxon>Endopterygota</taxon>
        <taxon>Diptera</taxon>
        <taxon>Nematocera</taxon>
        <taxon>Chironomoidea</taxon>
        <taxon>Chironomidae</taxon>
        <taxon>Clunio</taxon>
    </lineage>
</organism>
<accession>A0A1J1IG52</accession>
<keyword evidence="2" id="KW-0732">Signal</keyword>
<gene>
    <name evidence="3" type="ORF">CLUMA_CG010814</name>
</gene>
<keyword evidence="1" id="KW-1133">Transmembrane helix</keyword>
<dbReference type="EMBL" id="CVRI01000047">
    <property type="protein sequence ID" value="CRK97425.1"/>
    <property type="molecule type" value="Genomic_DNA"/>
</dbReference>
<dbReference type="Proteomes" id="UP000183832">
    <property type="component" value="Unassembled WGS sequence"/>
</dbReference>
<evidence type="ECO:0000313" key="4">
    <source>
        <dbReference type="Proteomes" id="UP000183832"/>
    </source>
</evidence>
<keyword evidence="4" id="KW-1185">Reference proteome</keyword>
<dbReference type="AlphaFoldDB" id="A0A1J1IG52"/>
<feature type="transmembrane region" description="Helical" evidence="1">
    <location>
        <begin position="209"/>
        <end position="227"/>
    </location>
</feature>
<proteinExistence type="predicted"/>